<dbReference type="GO" id="GO:0009507">
    <property type="term" value="C:chloroplast"/>
    <property type="evidence" value="ECO:0000318"/>
    <property type="project" value="GO_Central"/>
</dbReference>
<dbReference type="InterPro" id="IPR007627">
    <property type="entry name" value="RNA_pol_sigma70_r2"/>
</dbReference>
<dbReference type="GO" id="GO:0000976">
    <property type="term" value="F:transcription cis-regulatory region binding"/>
    <property type="evidence" value="ECO:0000318"/>
    <property type="project" value="GO_Central"/>
</dbReference>
<dbReference type="InParanoid" id="B9RVK0"/>
<feature type="domain" description="RNA polymerase sigma-70" evidence="6">
    <location>
        <begin position="204"/>
        <end position="217"/>
    </location>
</feature>
<gene>
    <name evidence="7" type="ORF">RCOM_0963880</name>
</gene>
<keyword evidence="5" id="KW-0804">Transcription</keyword>
<dbReference type="InterPro" id="IPR036388">
    <property type="entry name" value="WH-like_DNA-bd_sf"/>
</dbReference>
<accession>B9RVK0</accession>
<name>B9RVK0_RICCO</name>
<dbReference type="GO" id="GO:0071482">
    <property type="term" value="P:cellular response to light stimulus"/>
    <property type="evidence" value="ECO:0007669"/>
    <property type="project" value="UniProtKB-ARBA"/>
</dbReference>
<dbReference type="STRING" id="3988.B9RVK0"/>
<proteinExistence type="inferred from homology"/>
<dbReference type="InterPro" id="IPR013325">
    <property type="entry name" value="RNA_pol_sigma_r2"/>
</dbReference>
<keyword evidence="2" id="KW-0805">Transcription regulation</keyword>
<dbReference type="InterPro" id="IPR007624">
    <property type="entry name" value="RNA_pol_sigma70_r3"/>
</dbReference>
<evidence type="ECO:0000259" key="6">
    <source>
        <dbReference type="PROSITE" id="PS00715"/>
    </source>
</evidence>
<sequence>MAITTTITIPSLNFQHPSSSSSYYSSCKFSASLAVSNEALSMAAATEAVALASAAVEAAKEAVTLVSLSGESGNSLVARRKKRRKRRKGFIECLKVEEERDDQCEGALFQPVNNGYLSSIEEAEFCLCLKDHARVEAARRRIAETQEHEPTSKQLAEALRMRKKNVDKILCKGRQSRERITGNYRRLVLSIANRYRGKGLSLQDLIQEGSIGLLRGAERFDPKRGNKLSTYVYWWIKEAIITSISINSRIVRQPRSLWDRTTKIAEAKISLTERLGRLPSYREIAKELNVHVSTVRLVFSRSRSTVSLDQAVSDQGGMTLQEIIPGPEEMMPENMVKKQLLKKELEELIQTLGKREAHTLRLIFGLNGQTPQSCDEIGRSLKLCRERKV</sequence>
<evidence type="ECO:0000256" key="3">
    <source>
        <dbReference type="ARBA" id="ARBA00023082"/>
    </source>
</evidence>
<dbReference type="GO" id="GO:1903865">
    <property type="term" value="C:sigma factor antagonist complex"/>
    <property type="evidence" value="ECO:0000318"/>
    <property type="project" value="GO_Central"/>
</dbReference>
<evidence type="ECO:0000256" key="5">
    <source>
        <dbReference type="ARBA" id="ARBA00023163"/>
    </source>
</evidence>
<dbReference type="Pfam" id="PF04539">
    <property type="entry name" value="Sigma70_r3"/>
    <property type="match status" value="1"/>
</dbReference>
<dbReference type="GO" id="GO:0016987">
    <property type="term" value="F:sigma factor activity"/>
    <property type="evidence" value="ECO:0000318"/>
    <property type="project" value="GO_Central"/>
</dbReference>
<dbReference type="InterPro" id="IPR013324">
    <property type="entry name" value="RNA_pol_sigma_r3/r4-like"/>
</dbReference>
<evidence type="ECO:0000313" key="7">
    <source>
        <dbReference type="EMBL" id="EEF44576.1"/>
    </source>
</evidence>
<keyword evidence="3" id="KW-0731">Sigma factor</keyword>
<dbReference type="AlphaFoldDB" id="B9RVK0"/>
<dbReference type="GO" id="GO:0006352">
    <property type="term" value="P:DNA-templated transcription initiation"/>
    <property type="evidence" value="ECO:0007669"/>
    <property type="project" value="InterPro"/>
</dbReference>
<dbReference type="GO" id="GO:0003899">
    <property type="term" value="F:DNA-directed RNA polymerase activity"/>
    <property type="evidence" value="ECO:0000318"/>
    <property type="project" value="GO_Central"/>
</dbReference>
<dbReference type="InterPro" id="IPR014284">
    <property type="entry name" value="RNA_pol_sigma-70_dom"/>
</dbReference>
<evidence type="ECO:0000313" key="8">
    <source>
        <dbReference type="Proteomes" id="UP000008311"/>
    </source>
</evidence>
<dbReference type="Gene3D" id="1.10.10.10">
    <property type="entry name" value="Winged helix-like DNA-binding domain superfamily/Winged helix DNA-binding domain"/>
    <property type="match status" value="2"/>
</dbReference>
<dbReference type="eggNOG" id="ENOG502QPRS">
    <property type="taxonomic scope" value="Eukaryota"/>
</dbReference>
<dbReference type="SUPFAM" id="SSF88659">
    <property type="entry name" value="Sigma3 and sigma4 domains of RNA polymerase sigma factors"/>
    <property type="match status" value="2"/>
</dbReference>
<dbReference type="FunCoup" id="B9RVK0">
    <property type="interactions" value="540"/>
</dbReference>
<dbReference type="Pfam" id="PF04542">
    <property type="entry name" value="Sigma70_r2"/>
    <property type="match status" value="1"/>
</dbReference>
<dbReference type="InterPro" id="IPR050239">
    <property type="entry name" value="Sigma-70_RNA_pol_init_factors"/>
</dbReference>
<dbReference type="PROSITE" id="PS00715">
    <property type="entry name" value="SIGMA70_1"/>
    <property type="match status" value="1"/>
</dbReference>
<dbReference type="PANTHER" id="PTHR30603:SF47">
    <property type="entry name" value="RNA POLYMERASE SIGMA FACTOR SIGD, CHLOROPLASTIC"/>
    <property type="match status" value="1"/>
</dbReference>
<dbReference type="NCBIfam" id="TIGR02937">
    <property type="entry name" value="sigma70-ECF"/>
    <property type="match status" value="1"/>
</dbReference>
<comment type="similarity">
    <text evidence="1">Belongs to the sigma-70 factor family.</text>
</comment>
<dbReference type="PANTHER" id="PTHR30603">
    <property type="entry name" value="RNA POLYMERASE SIGMA FACTOR RPO"/>
    <property type="match status" value="1"/>
</dbReference>
<dbReference type="Gene3D" id="1.10.601.10">
    <property type="entry name" value="RNA Polymerase Primary Sigma Factor"/>
    <property type="match status" value="1"/>
</dbReference>
<protein>
    <submittedName>
        <fullName evidence="7">RNA polymerase sigma factor rpoD, putative</fullName>
    </submittedName>
</protein>
<evidence type="ECO:0000256" key="1">
    <source>
        <dbReference type="ARBA" id="ARBA00007788"/>
    </source>
</evidence>
<evidence type="ECO:0000256" key="4">
    <source>
        <dbReference type="ARBA" id="ARBA00023125"/>
    </source>
</evidence>
<dbReference type="SUPFAM" id="SSF88946">
    <property type="entry name" value="Sigma2 domain of RNA polymerase sigma factors"/>
    <property type="match status" value="1"/>
</dbReference>
<reference evidence="8" key="1">
    <citation type="journal article" date="2010" name="Nat. Biotechnol.">
        <title>Draft genome sequence of the oilseed species Ricinus communis.</title>
        <authorList>
            <person name="Chan A.P."/>
            <person name="Crabtree J."/>
            <person name="Zhao Q."/>
            <person name="Lorenzi H."/>
            <person name="Orvis J."/>
            <person name="Puiu D."/>
            <person name="Melake-Berhan A."/>
            <person name="Jones K.M."/>
            <person name="Redman J."/>
            <person name="Chen G."/>
            <person name="Cahoon E.B."/>
            <person name="Gedil M."/>
            <person name="Stanke M."/>
            <person name="Haas B.J."/>
            <person name="Wortman J.R."/>
            <person name="Fraser-Liggett C.M."/>
            <person name="Ravel J."/>
            <person name="Rabinowicz P.D."/>
        </authorList>
    </citation>
    <scope>NUCLEOTIDE SEQUENCE [LARGE SCALE GENOMIC DNA]</scope>
    <source>
        <strain evidence="8">cv. Hale</strain>
    </source>
</reference>
<dbReference type="InterPro" id="IPR000943">
    <property type="entry name" value="RNA_pol_sigma70"/>
</dbReference>
<keyword evidence="8" id="KW-1185">Reference proteome</keyword>
<dbReference type="PRINTS" id="PR00046">
    <property type="entry name" value="SIGMA70FCT"/>
</dbReference>
<organism evidence="7 8">
    <name type="scientific">Ricinus communis</name>
    <name type="common">Castor bean</name>
    <dbReference type="NCBI Taxonomy" id="3988"/>
    <lineage>
        <taxon>Eukaryota</taxon>
        <taxon>Viridiplantae</taxon>
        <taxon>Streptophyta</taxon>
        <taxon>Embryophyta</taxon>
        <taxon>Tracheophyta</taxon>
        <taxon>Spermatophyta</taxon>
        <taxon>Magnoliopsida</taxon>
        <taxon>eudicotyledons</taxon>
        <taxon>Gunneridae</taxon>
        <taxon>Pentapetalae</taxon>
        <taxon>rosids</taxon>
        <taxon>fabids</taxon>
        <taxon>Malpighiales</taxon>
        <taxon>Euphorbiaceae</taxon>
        <taxon>Acalyphoideae</taxon>
        <taxon>Acalypheae</taxon>
        <taxon>Ricinus</taxon>
    </lineage>
</organism>
<dbReference type="EMBL" id="EQ973821">
    <property type="protein sequence ID" value="EEF44576.1"/>
    <property type="molecule type" value="Genomic_DNA"/>
</dbReference>
<dbReference type="GO" id="GO:0006355">
    <property type="term" value="P:regulation of DNA-templated transcription"/>
    <property type="evidence" value="ECO:0000318"/>
    <property type="project" value="GO_Central"/>
</dbReference>
<dbReference type="Proteomes" id="UP000008311">
    <property type="component" value="Unassembled WGS sequence"/>
</dbReference>
<evidence type="ECO:0000256" key="2">
    <source>
        <dbReference type="ARBA" id="ARBA00023015"/>
    </source>
</evidence>
<keyword evidence="4" id="KW-0238">DNA-binding</keyword>